<dbReference type="SUPFAM" id="SSF48230">
    <property type="entry name" value="Chondroitin AC/alginate lyase"/>
    <property type="match status" value="1"/>
</dbReference>
<dbReference type="Pfam" id="PF07940">
    <property type="entry name" value="Hepar_II_III_C"/>
    <property type="match status" value="1"/>
</dbReference>
<evidence type="ECO:0000256" key="1">
    <source>
        <dbReference type="ARBA" id="ARBA00004196"/>
    </source>
</evidence>
<evidence type="ECO:0000256" key="2">
    <source>
        <dbReference type="SAM" id="SignalP"/>
    </source>
</evidence>
<dbReference type="GO" id="GO:0016829">
    <property type="term" value="F:lyase activity"/>
    <property type="evidence" value="ECO:0007669"/>
    <property type="project" value="InterPro"/>
</dbReference>
<dbReference type="RefSeq" id="WP_307262500.1">
    <property type="nucleotide sequence ID" value="NZ_JAUSVL010000001.1"/>
</dbReference>
<protein>
    <recommendedName>
        <fullName evidence="3">CBM6 domain-containing protein</fullName>
    </recommendedName>
</protein>
<feature type="signal peptide" evidence="2">
    <location>
        <begin position="1"/>
        <end position="22"/>
    </location>
</feature>
<dbReference type="Proteomes" id="UP001238163">
    <property type="component" value="Unassembled WGS sequence"/>
</dbReference>
<dbReference type="InterPro" id="IPR012480">
    <property type="entry name" value="Hepar_II_III_C"/>
</dbReference>
<proteinExistence type="predicted"/>
<dbReference type="SUPFAM" id="SSF49785">
    <property type="entry name" value="Galactose-binding domain-like"/>
    <property type="match status" value="1"/>
</dbReference>
<dbReference type="PANTHER" id="PTHR38045:SF1">
    <property type="entry name" value="HEPARINASE II_III-LIKE PROTEIN"/>
    <property type="match status" value="1"/>
</dbReference>
<evidence type="ECO:0000313" key="4">
    <source>
        <dbReference type="EMBL" id="MDQ0290718.1"/>
    </source>
</evidence>
<comment type="subcellular location">
    <subcellularLocation>
        <location evidence="1">Cell envelope</location>
    </subcellularLocation>
</comment>
<feature type="chain" id="PRO_5041902471" description="CBM6 domain-containing protein" evidence="2">
    <location>
        <begin position="23"/>
        <end position="965"/>
    </location>
</feature>
<dbReference type="InterPro" id="IPR008979">
    <property type="entry name" value="Galactose-bd-like_sf"/>
</dbReference>
<keyword evidence="2" id="KW-0732">Signal</keyword>
<organism evidence="4 5">
    <name type="scientific">Oligosphaera ethanolica</name>
    <dbReference type="NCBI Taxonomy" id="760260"/>
    <lineage>
        <taxon>Bacteria</taxon>
        <taxon>Pseudomonadati</taxon>
        <taxon>Lentisphaerota</taxon>
        <taxon>Oligosphaeria</taxon>
        <taxon>Oligosphaerales</taxon>
        <taxon>Oligosphaeraceae</taxon>
        <taxon>Oligosphaera</taxon>
    </lineage>
</organism>
<name>A0AAE3VHR8_9BACT</name>
<dbReference type="PANTHER" id="PTHR38045">
    <property type="entry name" value="CHROMOSOME 1, WHOLE GENOME SHOTGUN SEQUENCE"/>
    <property type="match status" value="1"/>
</dbReference>
<dbReference type="Gene3D" id="2.60.120.260">
    <property type="entry name" value="Galactose-binding domain-like"/>
    <property type="match status" value="2"/>
</dbReference>
<keyword evidence="5" id="KW-1185">Reference proteome</keyword>
<reference evidence="4" key="1">
    <citation type="submission" date="2023-07" db="EMBL/GenBank/DDBJ databases">
        <title>Genomic Encyclopedia of Type Strains, Phase IV (KMG-IV): sequencing the most valuable type-strain genomes for metagenomic binning, comparative biology and taxonomic classification.</title>
        <authorList>
            <person name="Goeker M."/>
        </authorList>
    </citation>
    <scope>NUCLEOTIDE SEQUENCE</scope>
    <source>
        <strain evidence="4">DSM 24202</strain>
    </source>
</reference>
<dbReference type="EMBL" id="JAUSVL010000001">
    <property type="protein sequence ID" value="MDQ0290718.1"/>
    <property type="molecule type" value="Genomic_DNA"/>
</dbReference>
<sequence length="965" mass="106062">MLTKIRCLFALAILAAPCMTFAETPLALANPGFEQERAGWSGETIMSQVTAEAAYEGQFGLRVKDDDKKAGSSFRSQSLPVKPETAYALRFHARNSGNRGAVGAYLQFFDAAGKQLNAPGRYPEIILPVPVTKDWQPFTLVGKAPAEAVTASIWIHSFNGATGMTDFDNFTLSELSPEEEKTVSSTSVAAASSRRFPPIDNQRVAELALLLPTAPAGLGRPISDRAAWDRLATLPEAASIIKSAEALINTTPPELPDDLYLEFTQNGNRTRYQRPYGQRTGRISTLLRAECLENQGRFLPTLEQDIIAMCDERSWVMPAHDSALENFHGKRLYSDLGSSARGKLLALTDWWLQDRLSDTVRQRLRAEVNRRILDPYFNVIHTGDLAGHWWVVGGNNWNAVCTANVVITALTLRESAQERAEVLAAMEISNPIFLSGFTPDGYCSEGMGYWNYGFGHFMIMGEAVLAATNGKLSIYNDPIIENICAFARNAQIEEGLVPAFADCGTNAKPSENTLLLIQRRYPQTLHQRVAISNPFKMDLDTFALTAFGDETPFAEKVAQEGQFPPRSYFQDAGILIMRSQHPEHGQFGAAIKAGHNNEQHNHNDVGSFLVALNGHAYIIDPGAEVYTKRTFSRERYVSNMLNSYGHPLPVVAGKLQSTGRKAAGTIIREDFSDDVDHIVIDYQAAYDVPELAKLERSFTFDRKNARVDIRDDVVFNTPQTFGSALITYDRVHQRDANALAIYDGQGGFAVTARAEGGELVYAPEEIENPDRRSPTRLGYNLSEPVLQASIAYTIQPLTSLIGLPGFYVAPDEATFKPQRDQAITIEAEAFTAQAQGEVKIEVKPGASKQAFKLWDGEGHSLSWTFAVPQTGKYALLVRCCHSFNDGVARHVTIDGKQLNADNDPFLFPGTGGWSSSEDQWADAWLAAAGQATIIELAAGEHSLTMVNADGRGLNLDWIRIVPVAP</sequence>
<accession>A0AAE3VHR8</accession>
<dbReference type="GO" id="GO:0030246">
    <property type="term" value="F:carbohydrate binding"/>
    <property type="evidence" value="ECO:0007669"/>
    <property type="project" value="InterPro"/>
</dbReference>
<dbReference type="GO" id="GO:0030313">
    <property type="term" value="C:cell envelope"/>
    <property type="evidence" value="ECO:0007669"/>
    <property type="project" value="UniProtKB-SubCell"/>
</dbReference>
<dbReference type="AlphaFoldDB" id="A0AAE3VHR8"/>
<dbReference type="InterPro" id="IPR008929">
    <property type="entry name" value="Chondroitin_lyas"/>
</dbReference>
<evidence type="ECO:0000259" key="3">
    <source>
        <dbReference type="PROSITE" id="PS51175"/>
    </source>
</evidence>
<comment type="caution">
    <text evidence="4">The sequence shown here is derived from an EMBL/GenBank/DDBJ whole genome shotgun (WGS) entry which is preliminary data.</text>
</comment>
<dbReference type="InterPro" id="IPR005084">
    <property type="entry name" value="CBM6"/>
</dbReference>
<dbReference type="Gene3D" id="2.70.98.70">
    <property type="match status" value="1"/>
</dbReference>
<gene>
    <name evidence="4" type="ORF">J3R75_002825</name>
</gene>
<evidence type="ECO:0000313" key="5">
    <source>
        <dbReference type="Proteomes" id="UP001238163"/>
    </source>
</evidence>
<dbReference type="Gene3D" id="1.50.10.100">
    <property type="entry name" value="Chondroitin AC/alginate lyase"/>
    <property type="match status" value="1"/>
</dbReference>
<dbReference type="PROSITE" id="PS51175">
    <property type="entry name" value="CBM6"/>
    <property type="match status" value="1"/>
</dbReference>
<feature type="domain" description="CBM6" evidence="3">
    <location>
        <begin position="823"/>
        <end position="961"/>
    </location>
</feature>